<dbReference type="SUPFAM" id="SSF49842">
    <property type="entry name" value="TNF-like"/>
    <property type="match status" value="1"/>
</dbReference>
<protein>
    <recommendedName>
        <fullName evidence="4">C1q domain-containing protein</fullName>
    </recommendedName>
</protein>
<keyword evidence="1" id="KW-0175">Coiled coil</keyword>
<keyword evidence="3" id="KW-1185">Reference proteome</keyword>
<accession>A0A6J8CIY6</accession>
<evidence type="ECO:0000256" key="1">
    <source>
        <dbReference type="SAM" id="Coils"/>
    </source>
</evidence>
<dbReference type="Proteomes" id="UP000507470">
    <property type="component" value="Unassembled WGS sequence"/>
</dbReference>
<dbReference type="EMBL" id="CACVKT020005560">
    <property type="protein sequence ID" value="CAC5395691.1"/>
    <property type="molecule type" value="Genomic_DNA"/>
</dbReference>
<feature type="coiled-coil region" evidence="1">
    <location>
        <begin position="58"/>
        <end position="99"/>
    </location>
</feature>
<reference evidence="2 3" key="1">
    <citation type="submission" date="2020-06" db="EMBL/GenBank/DDBJ databases">
        <authorList>
            <person name="Li R."/>
            <person name="Bekaert M."/>
        </authorList>
    </citation>
    <scope>NUCLEOTIDE SEQUENCE [LARGE SCALE GENOMIC DNA]</scope>
    <source>
        <strain evidence="3">wild</strain>
    </source>
</reference>
<organism evidence="2 3">
    <name type="scientific">Mytilus coruscus</name>
    <name type="common">Sea mussel</name>
    <dbReference type="NCBI Taxonomy" id="42192"/>
    <lineage>
        <taxon>Eukaryota</taxon>
        <taxon>Metazoa</taxon>
        <taxon>Spiralia</taxon>
        <taxon>Lophotrochozoa</taxon>
        <taxon>Mollusca</taxon>
        <taxon>Bivalvia</taxon>
        <taxon>Autobranchia</taxon>
        <taxon>Pteriomorphia</taxon>
        <taxon>Mytilida</taxon>
        <taxon>Mytiloidea</taxon>
        <taxon>Mytilidae</taxon>
        <taxon>Mytilinae</taxon>
        <taxon>Mytilus</taxon>
    </lineage>
</organism>
<dbReference type="InterPro" id="IPR008983">
    <property type="entry name" value="Tumour_necrosis_fac-like_dom"/>
</dbReference>
<name>A0A6J8CIY6_MYTCO</name>
<evidence type="ECO:0000313" key="3">
    <source>
        <dbReference type="Proteomes" id="UP000507470"/>
    </source>
</evidence>
<gene>
    <name evidence="2" type="ORF">MCOR_30329</name>
</gene>
<evidence type="ECO:0008006" key="4">
    <source>
        <dbReference type="Google" id="ProtNLM"/>
    </source>
</evidence>
<dbReference type="AlphaFoldDB" id="A0A6J8CIY6"/>
<dbReference type="Gene3D" id="2.60.120.40">
    <property type="match status" value="1"/>
</dbReference>
<proteinExistence type="predicted"/>
<evidence type="ECO:0000313" key="2">
    <source>
        <dbReference type="EMBL" id="CAC5395691.1"/>
    </source>
</evidence>
<sequence>MTDNHYDYLLKLFMDERSARLQLQQYVVNQQQQITTLAGLYSRMDNVVNKTMSQTNATVDIVRKYEDLEKKINELQDELNTSKNRTSELEKEVDNLRQSKMHQISDRMEFVGLTAYGTTVEDKPARTILKFPDIKSSYGVSNLTAFINTGKLPFEKQGIYLIIVLATTATRSSTDSGIYICKNDKELSNTIYIGNTDSSYFSINSGSGSLLLQVNVNDTVQVKTSYSKVVHFYGHLSSFSLVKLRYIVILQT</sequence>